<protein>
    <submittedName>
        <fullName evidence="1">Uncharacterized protein</fullName>
    </submittedName>
</protein>
<dbReference type="EMBL" id="CADEAL010004076">
    <property type="protein sequence ID" value="CAB1451101.1"/>
    <property type="molecule type" value="Genomic_DNA"/>
</dbReference>
<reference evidence="1" key="1">
    <citation type="submission" date="2020-03" db="EMBL/GenBank/DDBJ databases">
        <authorList>
            <person name="Weist P."/>
        </authorList>
    </citation>
    <scope>NUCLEOTIDE SEQUENCE</scope>
</reference>
<evidence type="ECO:0000313" key="1">
    <source>
        <dbReference type="EMBL" id="CAB1451101.1"/>
    </source>
</evidence>
<sequence>MEEELAKHLKQLADQFHGLAPVKCRGLAFEYVESASQRLKRGDVNEVTRTRSFLRVSVFKNDTVPRTPLLRPLQIPSAAPQWEQWELELAQQQHPSTLLSQRLEVSRSPLFMRPLKCLMVAAAS</sequence>
<dbReference type="Proteomes" id="UP001153269">
    <property type="component" value="Unassembled WGS sequence"/>
</dbReference>
<proteinExistence type="predicted"/>
<name>A0A9N7VEY6_PLEPL</name>
<evidence type="ECO:0000313" key="2">
    <source>
        <dbReference type="Proteomes" id="UP001153269"/>
    </source>
</evidence>
<keyword evidence="2" id="KW-1185">Reference proteome</keyword>
<dbReference type="AlphaFoldDB" id="A0A9N7VEY6"/>
<accession>A0A9N7VEY6</accession>
<organism evidence="1 2">
    <name type="scientific">Pleuronectes platessa</name>
    <name type="common">European plaice</name>
    <dbReference type="NCBI Taxonomy" id="8262"/>
    <lineage>
        <taxon>Eukaryota</taxon>
        <taxon>Metazoa</taxon>
        <taxon>Chordata</taxon>
        <taxon>Craniata</taxon>
        <taxon>Vertebrata</taxon>
        <taxon>Euteleostomi</taxon>
        <taxon>Actinopterygii</taxon>
        <taxon>Neopterygii</taxon>
        <taxon>Teleostei</taxon>
        <taxon>Neoteleostei</taxon>
        <taxon>Acanthomorphata</taxon>
        <taxon>Carangaria</taxon>
        <taxon>Pleuronectiformes</taxon>
        <taxon>Pleuronectoidei</taxon>
        <taxon>Pleuronectidae</taxon>
        <taxon>Pleuronectes</taxon>
    </lineage>
</organism>
<comment type="caution">
    <text evidence="1">The sequence shown here is derived from an EMBL/GenBank/DDBJ whole genome shotgun (WGS) entry which is preliminary data.</text>
</comment>
<gene>
    <name evidence="1" type="ORF">PLEPLA_LOCUS38794</name>
</gene>